<protein>
    <recommendedName>
        <fullName evidence="1">N-acetyltransferase domain-containing protein</fullName>
    </recommendedName>
</protein>
<dbReference type="Pfam" id="PF13302">
    <property type="entry name" value="Acetyltransf_3"/>
    <property type="match status" value="1"/>
</dbReference>
<dbReference type="Gene3D" id="3.40.630.30">
    <property type="match status" value="1"/>
</dbReference>
<dbReference type="InterPro" id="IPR000182">
    <property type="entry name" value="GNAT_dom"/>
</dbReference>
<dbReference type="NCBIfam" id="TIGR03585">
    <property type="entry name" value="PseH"/>
    <property type="match status" value="1"/>
</dbReference>
<dbReference type="PANTHER" id="PTHR43415:SF3">
    <property type="entry name" value="GNAT-FAMILY ACETYLTRANSFERASE"/>
    <property type="match status" value="1"/>
</dbReference>
<dbReference type="InterPro" id="IPR020036">
    <property type="entry name" value="PseH"/>
</dbReference>
<proteinExistence type="predicted"/>
<sequence>MEFNKLFILRDILPDDKDVIFRWRNLPEVAEYMYTDHRICYQEHEQWFDEIKHNTTKKYWIINFDSEDVGIVNLYNIDYHNMRCHWAFYLASPNIRGKGVGSFVEYSILKYVFDELKFNKLCCEVFEFNKTVINMHQSFGFEVEGRFREHALRKRQYLNVICLAMLTSVWKVHKKLIKEKIEKKLI</sequence>
<feature type="domain" description="N-acetyltransferase" evidence="1">
    <location>
        <begin position="7"/>
        <end position="159"/>
    </location>
</feature>
<name>E1YGX3_9BACT</name>
<evidence type="ECO:0000259" key="1">
    <source>
        <dbReference type="PROSITE" id="PS51186"/>
    </source>
</evidence>
<dbReference type="GO" id="GO:0016747">
    <property type="term" value="F:acyltransferase activity, transferring groups other than amino-acyl groups"/>
    <property type="evidence" value="ECO:0007669"/>
    <property type="project" value="InterPro"/>
</dbReference>
<dbReference type="PROSITE" id="PS51186">
    <property type="entry name" value="GNAT"/>
    <property type="match status" value="1"/>
</dbReference>
<accession>E1YGX3</accession>
<dbReference type="AlphaFoldDB" id="E1YGX3"/>
<gene>
    <name evidence="2" type="ORF">N47_F15120</name>
</gene>
<dbReference type="InterPro" id="IPR016181">
    <property type="entry name" value="Acyl_CoA_acyltransferase"/>
</dbReference>
<dbReference type="SUPFAM" id="SSF55729">
    <property type="entry name" value="Acyl-CoA N-acyltransferases (Nat)"/>
    <property type="match status" value="1"/>
</dbReference>
<dbReference type="EMBL" id="FR695873">
    <property type="protein sequence ID" value="CBX29817.1"/>
    <property type="molecule type" value="Genomic_DNA"/>
</dbReference>
<dbReference type="PANTHER" id="PTHR43415">
    <property type="entry name" value="SPERMIDINE N(1)-ACETYLTRANSFERASE"/>
    <property type="match status" value="1"/>
</dbReference>
<evidence type="ECO:0000313" key="2">
    <source>
        <dbReference type="EMBL" id="CBX29817.1"/>
    </source>
</evidence>
<organism evidence="2">
    <name type="scientific">uncultured Desulfobacterium sp</name>
    <dbReference type="NCBI Taxonomy" id="201089"/>
    <lineage>
        <taxon>Bacteria</taxon>
        <taxon>Pseudomonadati</taxon>
        <taxon>Thermodesulfobacteriota</taxon>
        <taxon>Desulfobacteria</taxon>
        <taxon>Desulfobacterales</taxon>
        <taxon>Desulfobacteriaceae</taxon>
        <taxon>Desulfobacterium</taxon>
        <taxon>environmental samples</taxon>
    </lineage>
</organism>
<reference evidence="2" key="1">
    <citation type="journal article" date="2011" name="Environ. Microbiol.">
        <title>Genomic insights into the metabolic potential of the polycyclic aromatic hydrocarbon degrading sulfate-reducing Deltaproteobacterium N47.</title>
        <authorList>
            <person name="Bergmann F."/>
            <person name="Selesi D."/>
            <person name="Weinmaier T."/>
            <person name="Tischler P."/>
            <person name="Rattei T."/>
            <person name="Meckenstock R.U."/>
        </authorList>
    </citation>
    <scope>NUCLEOTIDE SEQUENCE</scope>
</reference>